<protein>
    <submittedName>
        <fullName evidence="2">Uncharacterized protein</fullName>
    </submittedName>
</protein>
<gene>
    <name evidence="2" type="ORF">BREV_BREV_02552</name>
    <name evidence="1" type="ORF">GYM46_02920</name>
</gene>
<reference evidence="2 3" key="1">
    <citation type="submission" date="2018-11" db="EMBL/GenBank/DDBJ databases">
        <authorList>
            <person name="Peiro R."/>
            <person name="Begona"/>
            <person name="Cbmso G."/>
            <person name="Lopez M."/>
            <person name="Gonzalez S."/>
            <person name="Sacristan E."/>
            <person name="Castillo E."/>
        </authorList>
    </citation>
    <scope>NUCLEOTIDE SEQUENCE [LARGE SCALE GENOMIC DNA]</scope>
    <source>
        <strain evidence="2">Brev_genome</strain>
    </source>
</reference>
<evidence type="ECO:0000313" key="2">
    <source>
        <dbReference type="EMBL" id="VDC51201.1"/>
    </source>
</evidence>
<organism evidence="2 3">
    <name type="scientific">Brevundimonas mediterranea</name>
    <dbReference type="NCBI Taxonomy" id="74329"/>
    <lineage>
        <taxon>Bacteria</taxon>
        <taxon>Pseudomonadati</taxon>
        <taxon>Pseudomonadota</taxon>
        <taxon>Alphaproteobacteria</taxon>
        <taxon>Caulobacterales</taxon>
        <taxon>Caulobacteraceae</taxon>
        <taxon>Brevundimonas</taxon>
    </lineage>
</organism>
<reference evidence="1 4" key="2">
    <citation type="submission" date="2020-01" db="EMBL/GenBank/DDBJ databases">
        <authorList>
            <person name="Wang S."/>
        </authorList>
    </citation>
    <scope>NUCLEOTIDE SEQUENCE [LARGE SCALE GENOMIC DNA]</scope>
    <source>
        <strain evidence="1 4">D151-2-6</strain>
    </source>
</reference>
<dbReference type="KEGG" id="bmed:GYM46_02920"/>
<keyword evidence="3" id="KW-1185">Reference proteome</keyword>
<dbReference type="RefSeq" id="WP_008258721.1">
    <property type="nucleotide sequence ID" value="NZ_CP048751.1"/>
</dbReference>
<dbReference type="Proteomes" id="UP000501325">
    <property type="component" value="Chromosome"/>
</dbReference>
<dbReference type="Proteomes" id="UP000289220">
    <property type="component" value="Unassembled WGS sequence"/>
</dbReference>
<accession>A0A6G7EF59</accession>
<sequence length="304" mass="32726">MQRQKAVRSSEITLMMLGPHPEEHSPVFDAAEIVWVHSYAATNAKGEYHVAFGIGDGMMLTEVANAALERASLFATDRTKLFVQLVDRRDTAARRVTHTLRDAEPGSLVFIGFRDSMLVDAGMAALHADPAITVIAPDGTAMRKLTAADRIGIRKAAAVIQGGMPAPRRTPVLRQQVFRARLGDQERLVGAALTLGPVTARHLEQIAERIGGGRVLLVEVLSPTNGSEGRSSISLSEILAEDQAEGVFSMIHAAADLATYQSIIAEFKAAGWPTVRAVGVGAPMEVNIMRANWTVTKEPSEPPY</sequence>
<evidence type="ECO:0000313" key="1">
    <source>
        <dbReference type="EMBL" id="QIH72009.1"/>
    </source>
</evidence>
<name>A0A6G7EF59_9CAUL</name>
<evidence type="ECO:0000313" key="3">
    <source>
        <dbReference type="Proteomes" id="UP000289220"/>
    </source>
</evidence>
<proteinExistence type="predicted"/>
<evidence type="ECO:0000313" key="4">
    <source>
        <dbReference type="Proteomes" id="UP000501325"/>
    </source>
</evidence>
<dbReference type="EMBL" id="CP048751">
    <property type="protein sequence ID" value="QIH72009.1"/>
    <property type="molecule type" value="Genomic_DNA"/>
</dbReference>
<dbReference type="EMBL" id="UXHF01000060">
    <property type="protein sequence ID" value="VDC51201.1"/>
    <property type="molecule type" value="Genomic_DNA"/>
</dbReference>
<dbReference type="AlphaFoldDB" id="A0A6G7EF59"/>